<comment type="subcellular location">
    <subcellularLocation>
        <location evidence="1">Secreted</location>
        <location evidence="1">Cell wall</location>
        <topology evidence="1">Peptidoglycan-anchor</topology>
    </subcellularLocation>
</comment>
<feature type="signal peptide" evidence="7">
    <location>
        <begin position="1"/>
        <end position="30"/>
    </location>
</feature>
<feature type="domain" description="SpaA-like prealbumin fold" evidence="8">
    <location>
        <begin position="447"/>
        <end position="531"/>
    </location>
</feature>
<dbReference type="EMBL" id="JNFA01000001">
    <property type="protein sequence ID" value="KGL45432.1"/>
    <property type="molecule type" value="Genomic_DNA"/>
</dbReference>
<reference evidence="10 11" key="1">
    <citation type="submission" date="2014-05" db="EMBL/GenBank/DDBJ databases">
        <title>Novel Listeriaceae from food processing environments.</title>
        <authorList>
            <person name="den Bakker H.C."/>
        </authorList>
    </citation>
    <scope>NUCLEOTIDE SEQUENCE [LARGE SCALE GENOMIC DNA]</scope>
    <source>
        <strain evidence="10 11">FSL A5-0281</strain>
    </source>
</reference>
<feature type="chain" id="PRO_5001956486" description="Collagen-binding protein" evidence="7">
    <location>
        <begin position="31"/>
        <end position="612"/>
    </location>
</feature>
<accession>A0A099WKJ4</accession>
<dbReference type="SUPFAM" id="SSF49401">
    <property type="entry name" value="Bacterial adhesins"/>
    <property type="match status" value="2"/>
</dbReference>
<evidence type="ECO:0000259" key="9">
    <source>
        <dbReference type="Pfam" id="PF17961"/>
    </source>
</evidence>
<dbReference type="Pfam" id="PF17961">
    <property type="entry name" value="Big_8"/>
    <property type="match status" value="1"/>
</dbReference>
<dbReference type="Pfam" id="PF17802">
    <property type="entry name" value="SpaA"/>
    <property type="match status" value="2"/>
</dbReference>
<evidence type="ECO:0000256" key="1">
    <source>
        <dbReference type="ARBA" id="ARBA00004168"/>
    </source>
</evidence>
<keyword evidence="5 7" id="KW-0732">Signal</keyword>
<dbReference type="PANTHER" id="PTHR36108:SF13">
    <property type="entry name" value="COLOSSIN-B-RELATED"/>
    <property type="match status" value="1"/>
</dbReference>
<name>A0A099WKJ4_9LIST</name>
<evidence type="ECO:0000256" key="7">
    <source>
        <dbReference type="SAM" id="SignalP"/>
    </source>
</evidence>
<dbReference type="InterPro" id="IPR041171">
    <property type="entry name" value="SDR_Ig"/>
</dbReference>
<comment type="caution">
    <text evidence="10">The sequence shown here is derived from an EMBL/GenBank/DDBJ whole genome shotgun (WGS) entry which is preliminary data.</text>
</comment>
<dbReference type="RefSeq" id="WP_036082999.1">
    <property type="nucleotide sequence ID" value="NZ_JNFA01000001.1"/>
</dbReference>
<sequence>MKRNFKKIITILLLCVLVINQLSMQLMASAAGGYNWGNQFIDSVKLTDGNGNPITSAPADKDFRVRYEFSIPNTVDVDQGDKMEVTLPKELQTAQNNELQFKDSNGELVAIGQATTRGGQQYVVTFTDYPERKSNVSGYFEFFVTFSGDITPGEEIEIEFDLPGGTVVIPITPETPGGGGSNPEIPESGDMFYKSGTYLPSQNMIRWEILIIPPLLPNPAFPVLYESMNNVKVYDELGPGQEFAGFMKEDEVLLSRVYNKNGIVGIGYGQNWQQKIDNYDAEARTFEVDLGNINDGMGRKILYTTRITDPDQVEFTNKARVVSTERTEDIGGNIRVEGGTGGAQGDNAGFTVVKQDDSGNALAGAKFDLYRISNGNRNLIKENIESGPDGKISHDETLKFGNYELEEVEAPDGYKLLDRPYAFELNEKGITELEIPIINEKLETPVGSVELIKYDEADESKGLAGAEFDLFRGTRGSGTLVSSHVTPASGKFQVNNLEFGNYYFVETKAPAGYELDATARTFTIGEGQVTVPFELKVANKAIEAPVGSVELIKYDEADESKGLAGAEFDLFRGTPGSGALVSSHVTPASGVPSEQLRIWKLLFCGNKSTSRL</sequence>
<evidence type="ECO:0000256" key="5">
    <source>
        <dbReference type="ARBA" id="ARBA00022729"/>
    </source>
</evidence>
<dbReference type="eggNOG" id="COG4932">
    <property type="taxonomic scope" value="Bacteria"/>
</dbReference>
<dbReference type="AlphaFoldDB" id="A0A099WKJ4"/>
<evidence type="ECO:0000256" key="2">
    <source>
        <dbReference type="ARBA" id="ARBA00007257"/>
    </source>
</evidence>
<keyword evidence="11" id="KW-1185">Reference proteome</keyword>
<evidence type="ECO:0000256" key="4">
    <source>
        <dbReference type="ARBA" id="ARBA00022525"/>
    </source>
</evidence>
<gene>
    <name evidence="10" type="ORF">EP57_00095</name>
</gene>
<evidence type="ECO:0000256" key="6">
    <source>
        <dbReference type="ARBA" id="ARBA00023088"/>
    </source>
</evidence>
<evidence type="ECO:0000259" key="8">
    <source>
        <dbReference type="Pfam" id="PF17802"/>
    </source>
</evidence>
<evidence type="ECO:0000313" key="10">
    <source>
        <dbReference type="EMBL" id="KGL45432.1"/>
    </source>
</evidence>
<dbReference type="GO" id="GO:0007155">
    <property type="term" value="P:cell adhesion"/>
    <property type="evidence" value="ECO:0007669"/>
    <property type="project" value="InterPro"/>
</dbReference>
<keyword evidence="4" id="KW-0964">Secreted</keyword>
<dbReference type="STRING" id="1552123.EP57_00095"/>
<dbReference type="Gene3D" id="2.60.40.740">
    <property type="match status" value="1"/>
</dbReference>
<proteinExistence type="inferred from homology"/>
<dbReference type="InterPro" id="IPR041033">
    <property type="entry name" value="SpaA_PFL_dom_1"/>
</dbReference>
<organism evidence="10 11">
    <name type="scientific">Listeria booriae</name>
    <dbReference type="NCBI Taxonomy" id="1552123"/>
    <lineage>
        <taxon>Bacteria</taxon>
        <taxon>Bacillati</taxon>
        <taxon>Bacillota</taxon>
        <taxon>Bacilli</taxon>
        <taxon>Bacillales</taxon>
        <taxon>Listeriaceae</taxon>
        <taxon>Listeria</taxon>
    </lineage>
</organism>
<keyword evidence="6" id="KW-0572">Peptidoglycan-anchor</keyword>
<protein>
    <recommendedName>
        <fullName evidence="12">Collagen-binding protein</fullName>
    </recommendedName>
</protein>
<dbReference type="InterPro" id="IPR011252">
    <property type="entry name" value="Fibrogen-bd_dom1"/>
</dbReference>
<dbReference type="SUPFAM" id="SSF49478">
    <property type="entry name" value="Cna protein B-type domain"/>
    <property type="match status" value="1"/>
</dbReference>
<feature type="domain" description="SDR-like Ig" evidence="9">
    <location>
        <begin position="62"/>
        <end position="148"/>
    </location>
</feature>
<dbReference type="Gene3D" id="2.60.40.10">
    <property type="entry name" value="Immunoglobulins"/>
    <property type="match status" value="2"/>
</dbReference>
<dbReference type="Proteomes" id="UP000029844">
    <property type="component" value="Unassembled WGS sequence"/>
</dbReference>
<evidence type="ECO:0008006" key="12">
    <source>
        <dbReference type="Google" id="ProtNLM"/>
    </source>
</evidence>
<evidence type="ECO:0000313" key="11">
    <source>
        <dbReference type="Proteomes" id="UP000029844"/>
    </source>
</evidence>
<feature type="domain" description="SpaA-like prealbumin fold" evidence="8">
    <location>
        <begin position="350"/>
        <end position="434"/>
    </location>
</feature>
<keyword evidence="3" id="KW-0134">Cell wall</keyword>
<dbReference type="PANTHER" id="PTHR36108">
    <property type="entry name" value="COLOSSIN-B-RELATED"/>
    <property type="match status" value="1"/>
</dbReference>
<dbReference type="GeneID" id="58715849"/>
<dbReference type="InterPro" id="IPR008966">
    <property type="entry name" value="Adhesion_dom_sf"/>
</dbReference>
<evidence type="ECO:0000256" key="3">
    <source>
        <dbReference type="ARBA" id="ARBA00022512"/>
    </source>
</evidence>
<comment type="similarity">
    <text evidence="2">Belongs to the serine-aspartate repeat-containing protein (SDr) family.</text>
</comment>
<dbReference type="InterPro" id="IPR013783">
    <property type="entry name" value="Ig-like_fold"/>
</dbReference>
<dbReference type="Gene3D" id="2.60.40.1280">
    <property type="match status" value="1"/>
</dbReference>